<comment type="caution">
    <text evidence="1">The sequence shown here is derived from an EMBL/GenBank/DDBJ whole genome shotgun (WGS) entry which is preliminary data.</text>
</comment>
<sequence length="296" mass="31103">MEPDPACDGEELAVITVSRSADDPVERLRASAARATGRRFRFLVANSGSPRATADMLTIGEDIGYPGAVNRAVAGLDARVGWIAVAEPDVVWGEGALDALLAAGLRWPRAGALGPRPTDPGGAPLPGRWIADALLARAWSVGACPDPCGDEGAVEGPTGLLPGGCLLLRRTAFDSVDGFDARYPAPLADRDLADRLCRAGWLTVVVPGASAVRTGTGPAGCAMPLDEQHRLARRYLSERHRGLRRAPLRAVFATLLAARAAALRRTSTCESESEGTCWTTSKRWCSSGERAPGCGR</sequence>
<reference evidence="1 2" key="1">
    <citation type="submission" date="2019-07" db="EMBL/GenBank/DDBJ databases">
        <title>Whole genome shotgun sequence of Pseudonocardia asaccharolytica NBRC 16224.</title>
        <authorList>
            <person name="Hosoyama A."/>
            <person name="Uohara A."/>
            <person name="Ohji S."/>
            <person name="Ichikawa N."/>
        </authorList>
    </citation>
    <scope>NUCLEOTIDE SEQUENCE [LARGE SCALE GENOMIC DNA]</scope>
    <source>
        <strain evidence="1 2">NBRC 16224</strain>
    </source>
</reference>
<accession>A0A511CWW4</accession>
<dbReference type="STRING" id="1123024.GCA_000423625_01545"/>
<dbReference type="InterPro" id="IPR029044">
    <property type="entry name" value="Nucleotide-diphossugar_trans"/>
</dbReference>
<dbReference type="PANTHER" id="PTHR43179:SF7">
    <property type="entry name" value="RHAMNOSYLTRANSFERASE WBBL"/>
    <property type="match status" value="1"/>
</dbReference>
<dbReference type="RefSeq" id="WP_051232540.1">
    <property type="nucleotide sequence ID" value="NZ_AUII01000005.1"/>
</dbReference>
<evidence type="ECO:0000313" key="1">
    <source>
        <dbReference type="EMBL" id="GEL16967.1"/>
    </source>
</evidence>
<dbReference type="OrthoDB" id="9771846at2"/>
<dbReference type="SUPFAM" id="SSF53448">
    <property type="entry name" value="Nucleotide-diphospho-sugar transferases"/>
    <property type="match status" value="1"/>
</dbReference>
<dbReference type="Proteomes" id="UP000321328">
    <property type="component" value="Unassembled WGS sequence"/>
</dbReference>
<protein>
    <submittedName>
        <fullName evidence="1">N-acetylglucosaminyl-diphospho-decaprenol L-rhamnosyltransferase</fullName>
    </submittedName>
</protein>
<dbReference type="AlphaFoldDB" id="A0A511CWW4"/>
<dbReference type="PANTHER" id="PTHR43179">
    <property type="entry name" value="RHAMNOSYLTRANSFERASE WBBL"/>
    <property type="match status" value="1"/>
</dbReference>
<keyword evidence="1" id="KW-0808">Transferase</keyword>
<gene>
    <name evidence="1" type="primary">wbbL</name>
    <name evidence="1" type="ORF">PA7_08040</name>
</gene>
<keyword evidence="2" id="KW-1185">Reference proteome</keyword>
<dbReference type="Gene3D" id="3.90.550.10">
    <property type="entry name" value="Spore Coat Polysaccharide Biosynthesis Protein SpsA, Chain A"/>
    <property type="match status" value="1"/>
</dbReference>
<dbReference type="EMBL" id="BJVI01000005">
    <property type="protein sequence ID" value="GEL16967.1"/>
    <property type="molecule type" value="Genomic_DNA"/>
</dbReference>
<dbReference type="GO" id="GO:0016740">
    <property type="term" value="F:transferase activity"/>
    <property type="evidence" value="ECO:0007669"/>
    <property type="project" value="UniProtKB-KW"/>
</dbReference>
<proteinExistence type="predicted"/>
<evidence type="ECO:0000313" key="2">
    <source>
        <dbReference type="Proteomes" id="UP000321328"/>
    </source>
</evidence>
<organism evidence="1 2">
    <name type="scientific">Pseudonocardia asaccharolytica DSM 44247 = NBRC 16224</name>
    <dbReference type="NCBI Taxonomy" id="1123024"/>
    <lineage>
        <taxon>Bacteria</taxon>
        <taxon>Bacillati</taxon>
        <taxon>Actinomycetota</taxon>
        <taxon>Actinomycetes</taxon>
        <taxon>Pseudonocardiales</taxon>
        <taxon>Pseudonocardiaceae</taxon>
        <taxon>Pseudonocardia</taxon>
    </lineage>
</organism>
<name>A0A511CWW4_9PSEU</name>